<dbReference type="PANTHER" id="PTHR36617">
    <property type="entry name" value="PROTEIN, PUTATIVE-RELATED"/>
    <property type="match status" value="1"/>
</dbReference>
<accession>A0A8I6YGZ3</accession>
<reference evidence="1" key="3">
    <citation type="submission" date="2022-01" db="UniProtKB">
        <authorList>
            <consortium name="EnsemblPlants"/>
        </authorList>
    </citation>
    <scope>IDENTIFICATION</scope>
    <source>
        <strain evidence="1">subsp. vulgare</strain>
    </source>
</reference>
<organism evidence="1 2">
    <name type="scientific">Hordeum vulgare subsp. vulgare</name>
    <name type="common">Domesticated barley</name>
    <dbReference type="NCBI Taxonomy" id="112509"/>
    <lineage>
        <taxon>Eukaryota</taxon>
        <taxon>Viridiplantae</taxon>
        <taxon>Streptophyta</taxon>
        <taxon>Embryophyta</taxon>
        <taxon>Tracheophyta</taxon>
        <taxon>Spermatophyta</taxon>
        <taxon>Magnoliopsida</taxon>
        <taxon>Liliopsida</taxon>
        <taxon>Poales</taxon>
        <taxon>Poaceae</taxon>
        <taxon>BOP clade</taxon>
        <taxon>Pooideae</taxon>
        <taxon>Triticodae</taxon>
        <taxon>Triticeae</taxon>
        <taxon>Hordeinae</taxon>
        <taxon>Hordeum</taxon>
    </lineage>
</organism>
<dbReference type="Gramene" id="HORVU.MOREX.r3.7HG0646420.1">
    <property type="protein sequence ID" value="HORVU.MOREX.r3.7HG0646420.1"/>
    <property type="gene ID" value="HORVU.MOREX.r3.7HG0646420"/>
</dbReference>
<protein>
    <submittedName>
        <fullName evidence="1">Uncharacterized protein</fullName>
    </submittedName>
</protein>
<reference evidence="2" key="1">
    <citation type="journal article" date="2012" name="Nature">
        <title>A physical, genetic and functional sequence assembly of the barley genome.</title>
        <authorList>
            <consortium name="The International Barley Genome Sequencing Consortium"/>
            <person name="Mayer K.F."/>
            <person name="Waugh R."/>
            <person name="Brown J.W."/>
            <person name="Schulman A."/>
            <person name="Langridge P."/>
            <person name="Platzer M."/>
            <person name="Fincher G.B."/>
            <person name="Muehlbauer G.J."/>
            <person name="Sato K."/>
            <person name="Close T.J."/>
            <person name="Wise R.P."/>
            <person name="Stein N."/>
        </authorList>
    </citation>
    <scope>NUCLEOTIDE SEQUENCE [LARGE SCALE GENOMIC DNA]</scope>
    <source>
        <strain evidence="2">cv. Morex</strain>
    </source>
</reference>
<evidence type="ECO:0000313" key="2">
    <source>
        <dbReference type="Proteomes" id="UP000011116"/>
    </source>
</evidence>
<keyword evidence="2" id="KW-1185">Reference proteome</keyword>
<dbReference type="PANTHER" id="PTHR36617:SF14">
    <property type="entry name" value="REVERSE TRANSCRIPTASE ZINC-BINDING DOMAIN-CONTAINING PROTEIN"/>
    <property type="match status" value="1"/>
</dbReference>
<dbReference type="AlphaFoldDB" id="A0A8I6YGZ3"/>
<dbReference type="EnsemblPlants" id="HORVU.MOREX.r3.7HG0646420.1">
    <property type="protein sequence ID" value="HORVU.MOREX.r3.7HG0646420.1"/>
    <property type="gene ID" value="HORVU.MOREX.r3.7HG0646420"/>
</dbReference>
<evidence type="ECO:0000313" key="1">
    <source>
        <dbReference type="EnsemblPlants" id="HORVU.MOREX.r3.7HG0646420.1"/>
    </source>
</evidence>
<sequence length="270" mass="31865">MPMFLVSFEVPVGVRRRLDFYRSRFFWQTDGDKKKYRLARWDIICRPKDQGGLGIENLEVKNRCLLSKWLFRLSVETEGIWVQILRNKYLHSKTLAHVSVRPNDSPFWKGLMKVRSAFFRRTKFIIGNGEGTRFWEDSWLGETPLATQYPALYNVVQRKDAYVATVLQSNPLNIQFRRALIGHRWANWLNLVRRLMDIQLSEEPDRVRWKLTNSGTFTVLHRAAASIRTWSLLTPAKTREPLVTGSTRWETVARDIFNQFGWQSTNRIDE</sequence>
<dbReference type="Proteomes" id="UP000011116">
    <property type="component" value="Chromosome 7H"/>
</dbReference>
<proteinExistence type="predicted"/>
<name>A0A8I6YGZ3_HORVV</name>
<reference evidence="1" key="2">
    <citation type="submission" date="2020-10" db="EMBL/GenBank/DDBJ databases">
        <authorList>
            <person name="Scholz U."/>
            <person name="Mascher M."/>
            <person name="Fiebig A."/>
        </authorList>
    </citation>
    <scope>NUCLEOTIDE SEQUENCE [LARGE SCALE GENOMIC DNA]</scope>
    <source>
        <strain evidence="1">cv. Morex</strain>
    </source>
</reference>